<comment type="caution">
    <text evidence="2">The sequence shown here is derived from an EMBL/GenBank/DDBJ whole genome shotgun (WGS) entry which is preliminary data.</text>
</comment>
<name>A0ABD0YT18_9HEMI</name>
<evidence type="ECO:0000313" key="2">
    <source>
        <dbReference type="EMBL" id="KAL1122339.1"/>
    </source>
</evidence>
<feature type="compositionally biased region" description="Basic and acidic residues" evidence="1">
    <location>
        <begin position="179"/>
        <end position="199"/>
    </location>
</feature>
<feature type="region of interest" description="Disordered" evidence="1">
    <location>
        <begin position="167"/>
        <end position="232"/>
    </location>
</feature>
<gene>
    <name evidence="2" type="ORF">AAG570_003744</name>
</gene>
<dbReference type="AlphaFoldDB" id="A0ABD0YT18"/>
<proteinExistence type="predicted"/>
<accession>A0ABD0YT18</accession>
<organism evidence="2 3">
    <name type="scientific">Ranatra chinensis</name>
    <dbReference type="NCBI Taxonomy" id="642074"/>
    <lineage>
        <taxon>Eukaryota</taxon>
        <taxon>Metazoa</taxon>
        <taxon>Ecdysozoa</taxon>
        <taxon>Arthropoda</taxon>
        <taxon>Hexapoda</taxon>
        <taxon>Insecta</taxon>
        <taxon>Pterygota</taxon>
        <taxon>Neoptera</taxon>
        <taxon>Paraneoptera</taxon>
        <taxon>Hemiptera</taxon>
        <taxon>Heteroptera</taxon>
        <taxon>Panheteroptera</taxon>
        <taxon>Nepomorpha</taxon>
        <taxon>Nepidae</taxon>
        <taxon>Ranatrinae</taxon>
        <taxon>Ranatra</taxon>
    </lineage>
</organism>
<feature type="non-terminal residue" evidence="2">
    <location>
        <position position="1"/>
    </location>
</feature>
<evidence type="ECO:0000313" key="3">
    <source>
        <dbReference type="Proteomes" id="UP001558652"/>
    </source>
</evidence>
<dbReference type="EMBL" id="JBFDAA010000014">
    <property type="protein sequence ID" value="KAL1122339.1"/>
    <property type="molecule type" value="Genomic_DNA"/>
</dbReference>
<evidence type="ECO:0000256" key="1">
    <source>
        <dbReference type="SAM" id="MobiDB-lite"/>
    </source>
</evidence>
<protein>
    <submittedName>
        <fullName evidence="2">Uncharacterized protein</fullName>
    </submittedName>
</protein>
<reference evidence="2 3" key="1">
    <citation type="submission" date="2024-07" db="EMBL/GenBank/DDBJ databases">
        <title>Chromosome-level genome assembly of the water stick insect Ranatra chinensis (Heteroptera: Nepidae).</title>
        <authorList>
            <person name="Liu X."/>
        </authorList>
    </citation>
    <scope>NUCLEOTIDE SEQUENCE [LARGE SCALE GENOMIC DNA]</scope>
    <source>
        <strain evidence="2">Cailab_2021Rc</strain>
        <tissue evidence="2">Muscle</tissue>
    </source>
</reference>
<dbReference type="Proteomes" id="UP001558652">
    <property type="component" value="Unassembled WGS sequence"/>
</dbReference>
<feature type="compositionally biased region" description="Acidic residues" evidence="1">
    <location>
        <begin position="125"/>
        <end position="141"/>
    </location>
</feature>
<sequence length="232" mass="27150">LTLQKCLEHFNYSSSALINAVLENILPDSVLTLDPDLPYVPEVICIFFLKERSLPERVNVFDNDEFDIMSRDYIDPDKVHKGKRKDKYTDLKDLIDDKSHREDLRDVYTRPFVVPRVLRQNNEMNNDEVEEDNNEPSDQEEQSQKSKLFNFVENPELVRSRFEAMRIRKSQNRGNPPPRSKEKDVVGKAKGQGQEKDVLINRQRKGANKSSQANHSRKRMAQNKQRQGMLHL</sequence>
<feature type="region of interest" description="Disordered" evidence="1">
    <location>
        <begin position="118"/>
        <end position="152"/>
    </location>
</feature>
<keyword evidence="3" id="KW-1185">Reference proteome</keyword>